<sequence>MKRLLVFLFLIIIFLFLIFINNYFCNKDTAKTNNFLNNDQDINNLYTISNNGKIYKNGRNLLIKDDNTVGEIELNEELKNVSPIDIFLSEDANYLYLAIRSYRNENKSNLDKGKVVVYDINTNQSFDLFKKLSYTLNGFLHWATYKDNKMLILREDINENKSLIYIDLLNNSYSIINLPYKYVTSVDFIGDNFSCNCYDELLKKNILTVINSNGNILKRVNVKNLGTTYIFKASDNGNNILFSTGNTPQGLILYNFELDKEYTIIPPESKKDELEFLIYSAWKNNDTIYIYEMLSKDVKNERKYNLREENINLYIQDE</sequence>
<name>A0A4Y7RFR2_9FIRM</name>
<dbReference type="AlphaFoldDB" id="A0A4Y7RFR2"/>
<accession>A0A4Y7RFR2</accession>
<organism evidence="1 2">
    <name type="scientific">Pelotomaculum schinkii</name>
    <dbReference type="NCBI Taxonomy" id="78350"/>
    <lineage>
        <taxon>Bacteria</taxon>
        <taxon>Bacillati</taxon>
        <taxon>Bacillota</taxon>
        <taxon>Clostridia</taxon>
        <taxon>Eubacteriales</taxon>
        <taxon>Desulfotomaculaceae</taxon>
        <taxon>Pelotomaculum</taxon>
    </lineage>
</organism>
<protein>
    <recommendedName>
        <fullName evidence="3">Protein TolB</fullName>
    </recommendedName>
</protein>
<reference evidence="1 2" key="1">
    <citation type="journal article" date="2018" name="Environ. Microbiol.">
        <title>Novel energy conservation strategies and behaviour of Pelotomaculum schinkii driving syntrophic propionate catabolism.</title>
        <authorList>
            <person name="Hidalgo-Ahumada C.A.P."/>
            <person name="Nobu M.K."/>
            <person name="Narihiro T."/>
            <person name="Tamaki H."/>
            <person name="Liu W.T."/>
            <person name="Kamagata Y."/>
            <person name="Stams A.J.M."/>
            <person name="Imachi H."/>
            <person name="Sousa D.Z."/>
        </authorList>
    </citation>
    <scope>NUCLEOTIDE SEQUENCE [LARGE SCALE GENOMIC DNA]</scope>
    <source>
        <strain evidence="1 2">HH</strain>
    </source>
</reference>
<evidence type="ECO:0000313" key="2">
    <source>
        <dbReference type="Proteomes" id="UP000298324"/>
    </source>
</evidence>
<dbReference type="Proteomes" id="UP000298324">
    <property type="component" value="Unassembled WGS sequence"/>
</dbReference>
<keyword evidence="2" id="KW-1185">Reference proteome</keyword>
<comment type="caution">
    <text evidence="1">The sequence shown here is derived from an EMBL/GenBank/DDBJ whole genome shotgun (WGS) entry which is preliminary data.</text>
</comment>
<dbReference type="EMBL" id="QFGA01000001">
    <property type="protein sequence ID" value="TEB07613.1"/>
    <property type="molecule type" value="Genomic_DNA"/>
</dbReference>
<evidence type="ECO:0008006" key="3">
    <source>
        <dbReference type="Google" id="ProtNLM"/>
    </source>
</evidence>
<dbReference type="RefSeq" id="WP_190239462.1">
    <property type="nucleotide sequence ID" value="NZ_QFGA01000001.1"/>
</dbReference>
<dbReference type="SUPFAM" id="SSF82171">
    <property type="entry name" value="DPP6 N-terminal domain-like"/>
    <property type="match status" value="1"/>
</dbReference>
<gene>
    <name evidence="1" type="ORF">Psch_01168</name>
</gene>
<proteinExistence type="predicted"/>
<evidence type="ECO:0000313" key="1">
    <source>
        <dbReference type="EMBL" id="TEB07613.1"/>
    </source>
</evidence>